<organism evidence="10 11">
    <name type="scientific">Mucilaginibacter sabulilitoris</name>
    <dbReference type="NCBI Taxonomy" id="1173583"/>
    <lineage>
        <taxon>Bacteria</taxon>
        <taxon>Pseudomonadati</taxon>
        <taxon>Bacteroidota</taxon>
        <taxon>Sphingobacteriia</taxon>
        <taxon>Sphingobacteriales</taxon>
        <taxon>Sphingobacteriaceae</taxon>
        <taxon>Mucilaginibacter</taxon>
    </lineage>
</organism>
<dbReference type="Pfam" id="PF23357">
    <property type="entry name" value="DUF7088"/>
    <property type="match status" value="1"/>
</dbReference>
<feature type="domain" description="ABC-type uncharacterised transport system" evidence="7">
    <location>
        <begin position="449"/>
        <end position="752"/>
    </location>
</feature>
<dbReference type="InterPro" id="IPR019863">
    <property type="entry name" value="Motility-assoc_ABC-rel_GldG"/>
</dbReference>
<evidence type="ECO:0000259" key="7">
    <source>
        <dbReference type="Pfam" id="PF09822"/>
    </source>
</evidence>
<feature type="transmembrane region" description="Helical" evidence="6">
    <location>
        <begin position="154"/>
        <end position="173"/>
    </location>
</feature>
<feature type="transmembrane region" description="Helical" evidence="6">
    <location>
        <begin position="180"/>
        <end position="197"/>
    </location>
</feature>
<feature type="transmembrane region" description="Helical" evidence="6">
    <location>
        <begin position="110"/>
        <end position="134"/>
    </location>
</feature>
<feature type="transmembrane region" description="Helical" evidence="6">
    <location>
        <begin position="259"/>
        <end position="282"/>
    </location>
</feature>
<dbReference type="EMBL" id="CP139558">
    <property type="protein sequence ID" value="WPU95485.1"/>
    <property type="molecule type" value="Genomic_DNA"/>
</dbReference>
<feature type="domain" description="ABC-2 type transporter transmembrane" evidence="8">
    <location>
        <begin position="68"/>
        <end position="197"/>
    </location>
</feature>
<name>A0ABZ0TWI2_9SPHI</name>
<dbReference type="NCBIfam" id="TIGR03521">
    <property type="entry name" value="GldG"/>
    <property type="match status" value="1"/>
</dbReference>
<proteinExistence type="predicted"/>
<feature type="domain" description="DUF7088" evidence="9">
    <location>
        <begin position="290"/>
        <end position="402"/>
    </location>
</feature>
<evidence type="ECO:0000256" key="1">
    <source>
        <dbReference type="ARBA" id="ARBA00004651"/>
    </source>
</evidence>
<feature type="transmembrane region" description="Helical" evidence="6">
    <location>
        <begin position="233"/>
        <end position="252"/>
    </location>
</feature>
<evidence type="ECO:0000256" key="2">
    <source>
        <dbReference type="ARBA" id="ARBA00022475"/>
    </source>
</evidence>
<dbReference type="PANTHER" id="PTHR30294:SF29">
    <property type="entry name" value="MULTIDRUG ABC TRANSPORTER PERMEASE YBHS-RELATED"/>
    <property type="match status" value="1"/>
</dbReference>
<dbReference type="PANTHER" id="PTHR30294">
    <property type="entry name" value="MEMBRANE COMPONENT OF ABC TRANSPORTER YHHJ-RELATED"/>
    <property type="match status" value="1"/>
</dbReference>
<accession>A0ABZ0TWI2</accession>
<feature type="transmembrane region" description="Helical" evidence="6">
    <location>
        <begin position="786"/>
        <end position="806"/>
    </location>
</feature>
<dbReference type="InterPro" id="IPR051449">
    <property type="entry name" value="ABC-2_transporter_component"/>
</dbReference>
<protein>
    <submittedName>
        <fullName evidence="10">Gliding motility-associated ABC transporter substrate-binding protein GldG</fullName>
    </submittedName>
</protein>
<dbReference type="Pfam" id="PF09822">
    <property type="entry name" value="ABC_transp_aux"/>
    <property type="match status" value="1"/>
</dbReference>
<keyword evidence="4 6" id="KW-1133">Transmembrane helix</keyword>
<evidence type="ECO:0000313" key="11">
    <source>
        <dbReference type="Proteomes" id="UP001324380"/>
    </source>
</evidence>
<feature type="transmembrane region" description="Helical" evidence="6">
    <location>
        <begin position="32"/>
        <end position="52"/>
    </location>
</feature>
<keyword evidence="5 6" id="KW-0472">Membrane</keyword>
<keyword evidence="2" id="KW-1003">Cell membrane</keyword>
<dbReference type="InterPro" id="IPR013525">
    <property type="entry name" value="ABC2_TM"/>
</dbReference>
<dbReference type="NCBIfam" id="TIGR03518">
    <property type="entry name" value="ABC_perm_GldF"/>
    <property type="match status" value="1"/>
</dbReference>
<gene>
    <name evidence="10" type="primary">gldG</name>
    <name evidence="10" type="ORF">SNE25_08110</name>
</gene>
<keyword evidence="11" id="KW-1185">Reference proteome</keyword>
<keyword evidence="3 6" id="KW-0812">Transmembrane</keyword>
<evidence type="ECO:0000256" key="3">
    <source>
        <dbReference type="ARBA" id="ARBA00022692"/>
    </source>
</evidence>
<evidence type="ECO:0000256" key="5">
    <source>
        <dbReference type="ARBA" id="ARBA00023136"/>
    </source>
</evidence>
<evidence type="ECO:0000259" key="9">
    <source>
        <dbReference type="Pfam" id="PF23357"/>
    </source>
</evidence>
<dbReference type="Pfam" id="PF12698">
    <property type="entry name" value="ABC2_membrane_3"/>
    <property type="match status" value="1"/>
</dbReference>
<dbReference type="InterPro" id="IPR019196">
    <property type="entry name" value="ABC_transp_unknown"/>
</dbReference>
<dbReference type="RefSeq" id="WP_321564596.1">
    <property type="nucleotide sequence ID" value="NZ_CP139558.1"/>
</dbReference>
<feature type="transmembrane region" description="Helical" evidence="6">
    <location>
        <begin position="72"/>
        <end position="89"/>
    </location>
</feature>
<dbReference type="Proteomes" id="UP001324380">
    <property type="component" value="Chromosome"/>
</dbReference>
<evidence type="ECO:0000256" key="6">
    <source>
        <dbReference type="SAM" id="Phobius"/>
    </source>
</evidence>
<sequence>MAQEYCNFGAQHLIKAVLSILKKEINSYLSSLVAYVVIGVFLLVLGLFLWVFPDSSILDYGYAGLESLFSTAPYLFMFLIPAITMRSLAEERKEGTFELLFTRPLTDWQIVLGKYFASVLLVLFALLPTLFYYFSVSTLGTPQGNIDTGAVIGSYIGLFLLGMAFTAIGLFASSVTKNQIIAFTIAVFLCFFFYSGFDSLSQLLSLQDLGLQNLGITEHYESVSRGVLDTRDLAYFIIVTGLFIGLTLFVISSQRKRKLFTATMLGYIGGLVFIALLSGIAFTRFDFTSEKRYTISPISRQIMDGLNEPVKVTVYLQGNGFPGDLKHLQNATKDMLADLKSYSHARLQFEFVDLLASLKNLSPALQKQTYEDMAFKGILGEEKSWKTEDGVSQKLIFPEALVKSGDKEIVVNLIQTRIGLSYTEQLNNSIQNLEYAFSSAIKKATTGGKPQIGFTEGHNELTDLQLNDAMKSLADGYEVGRVNLNSIPFDSLQKIKLLVIPKPDKKFTELEKFKLDQYIMRGGRVIWTIDQVNAELDSLRGHGGEQLAFPKQLNLDDQLFRYGIRINYDLIADMNCSQIPVSTGSMGGQAQIQMLPWLFYPVFIPMSKHPVVKNLDGISSEFVSTIDLLETKNIKKTVLLTSSPYNNKITAPHILSLQALEQEPNPKDFQSTPKTVGALLEGKFISNWRNRPLPEGLTEQVTIQPESKPTKMIVISDGDVFKNQVATDGSPYPLGYDHYTRQTFGNKNLLLNIADYMTDDSGLIALRTKEIKMRLLSRARIRNEKMYWQLVNTAGPLILVLICAIFQHYIRKRKYAH</sequence>
<reference evidence="10 11" key="1">
    <citation type="submission" date="2023-11" db="EMBL/GenBank/DDBJ databases">
        <title>Analysis of the Genomes of Mucilaginibacter gossypii cycad 4 and M. sabulilitoris SNA2: microbes with the potential for plant growth promotion.</title>
        <authorList>
            <person name="Hirsch A.M."/>
            <person name="Humm E."/>
            <person name="Rubbi M."/>
            <person name="Del Vecchio G."/>
            <person name="Ha S.M."/>
            <person name="Pellegrini M."/>
            <person name="Gunsalus R.P."/>
        </authorList>
    </citation>
    <scope>NUCLEOTIDE SEQUENCE [LARGE SCALE GENOMIC DNA]</scope>
    <source>
        <strain evidence="10 11">SNA2</strain>
    </source>
</reference>
<evidence type="ECO:0000313" key="10">
    <source>
        <dbReference type="EMBL" id="WPU95485.1"/>
    </source>
</evidence>
<dbReference type="InterPro" id="IPR055396">
    <property type="entry name" value="DUF7088"/>
</dbReference>
<comment type="subcellular location">
    <subcellularLocation>
        <location evidence="1">Cell membrane</location>
        <topology evidence="1">Multi-pass membrane protein</topology>
    </subcellularLocation>
</comment>
<evidence type="ECO:0000259" key="8">
    <source>
        <dbReference type="Pfam" id="PF12698"/>
    </source>
</evidence>
<evidence type="ECO:0000256" key="4">
    <source>
        <dbReference type="ARBA" id="ARBA00022989"/>
    </source>
</evidence>
<dbReference type="InterPro" id="IPR019860">
    <property type="entry name" value="Motility-assoc_ABC_perm_GldF"/>
</dbReference>